<dbReference type="InterPro" id="IPR004013">
    <property type="entry name" value="PHP_dom"/>
</dbReference>
<dbReference type="InterPro" id="IPR029460">
    <property type="entry name" value="DNAPol_HHH"/>
</dbReference>
<dbReference type="GO" id="GO:0008408">
    <property type="term" value="F:3'-5' exonuclease activity"/>
    <property type="evidence" value="ECO:0007669"/>
    <property type="project" value="InterPro"/>
</dbReference>
<dbReference type="Pfam" id="PF17657">
    <property type="entry name" value="DNA_pol3_finger"/>
    <property type="match status" value="1"/>
</dbReference>
<proteinExistence type="inferred from homology"/>
<dbReference type="InterPro" id="IPR040982">
    <property type="entry name" value="DNA_pol3_finger"/>
</dbReference>
<dbReference type="PATRIC" id="fig|546269.5.peg.268"/>
<keyword evidence="13" id="KW-1185">Reference proteome</keyword>
<protein>
    <recommendedName>
        <fullName evidence="4">DNA polymerase III subunit alpha</fullName>
        <ecNumber evidence="3">2.7.7.7</ecNumber>
    </recommendedName>
</protein>
<feature type="domain" description="Polymerase/histidinol phosphatase N-terminal" evidence="11">
    <location>
        <begin position="6"/>
        <end position="73"/>
    </location>
</feature>
<dbReference type="Pfam" id="PF02811">
    <property type="entry name" value="PHP"/>
    <property type="match status" value="1"/>
</dbReference>
<dbReference type="SUPFAM" id="SSF89550">
    <property type="entry name" value="PHP domain-like"/>
    <property type="match status" value="1"/>
</dbReference>
<dbReference type="PANTHER" id="PTHR32294">
    <property type="entry name" value="DNA POLYMERASE III SUBUNIT ALPHA"/>
    <property type="match status" value="1"/>
</dbReference>
<evidence type="ECO:0000259" key="11">
    <source>
        <dbReference type="SMART" id="SM00481"/>
    </source>
</evidence>
<dbReference type="GO" id="GO:0005737">
    <property type="term" value="C:cytoplasm"/>
    <property type="evidence" value="ECO:0007669"/>
    <property type="project" value="UniProtKB-SubCell"/>
</dbReference>
<evidence type="ECO:0000256" key="2">
    <source>
        <dbReference type="ARBA" id="ARBA00009496"/>
    </source>
</evidence>
<evidence type="ECO:0000256" key="4">
    <source>
        <dbReference type="ARBA" id="ARBA00019114"/>
    </source>
</evidence>
<dbReference type="Pfam" id="PF01336">
    <property type="entry name" value="tRNA_anti-codon"/>
    <property type="match status" value="1"/>
</dbReference>
<evidence type="ECO:0000313" key="13">
    <source>
        <dbReference type="Proteomes" id="UP000007468"/>
    </source>
</evidence>
<dbReference type="InterPro" id="IPR004805">
    <property type="entry name" value="DnaE2/DnaE/PolC"/>
</dbReference>
<evidence type="ECO:0000256" key="5">
    <source>
        <dbReference type="ARBA" id="ARBA00022679"/>
    </source>
</evidence>
<dbReference type="InterPro" id="IPR041931">
    <property type="entry name" value="DNA_pol3_alpha_thumb_dom"/>
</dbReference>
<evidence type="ECO:0000256" key="7">
    <source>
        <dbReference type="ARBA" id="ARBA00022705"/>
    </source>
</evidence>
<dbReference type="STRING" id="546269.HMPREF0389_00385"/>
<dbReference type="Gene3D" id="1.10.10.1600">
    <property type="entry name" value="Bacterial DNA polymerase III alpha subunit, thumb domain"/>
    <property type="match status" value="1"/>
</dbReference>
<dbReference type="KEGG" id="faa:HMPREF0389_00385"/>
<dbReference type="NCBIfam" id="TIGR00594">
    <property type="entry name" value="polc"/>
    <property type="match status" value="1"/>
</dbReference>
<dbReference type="InterPro" id="IPR004365">
    <property type="entry name" value="NA-bd_OB_tRNA"/>
</dbReference>
<dbReference type="eggNOG" id="COG0587">
    <property type="taxonomic scope" value="Bacteria"/>
</dbReference>
<dbReference type="AlphaFoldDB" id="D6GS29"/>
<dbReference type="EMBL" id="CP002390">
    <property type="protein sequence ID" value="EFE28470.1"/>
    <property type="molecule type" value="Genomic_DNA"/>
</dbReference>
<evidence type="ECO:0000256" key="3">
    <source>
        <dbReference type="ARBA" id="ARBA00012417"/>
    </source>
</evidence>
<dbReference type="CDD" id="cd04485">
    <property type="entry name" value="DnaE_OBF"/>
    <property type="match status" value="1"/>
</dbReference>
<sequence length="1151" mass="133116">MERKFTHLHLHTPYSLLDGFATIEDTIKKAKEDGMDAVAITDHGVMFGVVEFYKVALNYGIKPIIGCEVYVSYRTRFDKENIDKRSYHLILLAENNTGYQNLIKLVSLGFVEGYYYKPRVDIDLLKSYSEGIIALSACLAGEVQQSLLNNNYEEAKKVACRYREIFGEDNFFLELQNHGIEEQLKVNHLLRRLSLDTGIPLVATNDVHYVNRSDSKNHDILLCIQTGKTLDDKDRMEFKTDQFYFKTREEMYQLFSKDEDALLNTWKISQRCNVSFDFNVIHLPEFQVPHHYTKEQIFDELCERGLQERYFDITPPIRERFEYEKKVIKKMGYVEYFLIVQDFIRFSKKNNIMVGPGRGSAAGSIISYCLQITDVDPIKYHLLFERFLNPERISMPDIDIDFCYEKREQVIDYVKEKYGEDHVAQIITFGTFGAKAAIRDVGRVLGISYAEVDKIAKQIPDNLGMTIEKALEMNSELKKMYVSDNNVRNIIDFAKRIEGLPRHASTHAAGVVISKNTMDYYVPLYMHKDLIATQFPMTTLEELGLLKMDFLGLRTLTVIQKTLEAIEKIYNKKIDFSKMDTNNTRVFQLLSNGNTLGVFQLESPGMRSFLKELRPDTFEDIVAGISLYRPGPMESIPIYIENKNNSNHISYLHESLKPILEVTKGIMVYQEQVMQIVRSLAGYSYARADLVRKAMSKKKMDVMEEEREYFVYGKISGSGDIEISGCVRNGIPEKIANQIYDEMIDFAKYAFNKSHAVCYAMLAYETAYLKAFYPSCFMASLMTSVSDRSDKVIEYIRECADLNICILKPDINRSNSYFSVEGDHIRYALASIKNIGIKAIDDIVQERNKNGEFQSFEDFIKRIPQKNISKRFVESLIKAGCFDSIHPNRASLVAGYEKVMDIVHSQKKHSIQGQVTLFSNQEALPNQNLNFFPHISDFSIKEKLYMEKETIGLYLSGHPLDEYQDVIKDDTNIVSIDSIKNIPSHQKSEIEKKKIVIVGTILSKMIKYTKQNKIMCFLTIEDFSGSLEVLIFPNVFQKNLEFLNEDECILIYGSMQWKEENDVTFIADRIEPLKTRKFKKIYIQLTQENSYRLNEIQTFIKKYPGKDHVIFFDSDSRKAFEMQGFHRIEYGSDIIDKLKIIAGKDNVKTKM</sequence>
<comment type="catalytic activity">
    <reaction evidence="10">
        <text>DNA(n) + a 2'-deoxyribonucleoside 5'-triphosphate = DNA(n+1) + diphosphate</text>
        <dbReference type="Rhea" id="RHEA:22508"/>
        <dbReference type="Rhea" id="RHEA-COMP:17339"/>
        <dbReference type="Rhea" id="RHEA-COMP:17340"/>
        <dbReference type="ChEBI" id="CHEBI:33019"/>
        <dbReference type="ChEBI" id="CHEBI:61560"/>
        <dbReference type="ChEBI" id="CHEBI:173112"/>
        <dbReference type="EC" id="2.7.7.7"/>
    </reaction>
</comment>
<dbReference type="PANTHER" id="PTHR32294:SF0">
    <property type="entry name" value="DNA POLYMERASE III SUBUNIT ALPHA"/>
    <property type="match status" value="1"/>
</dbReference>
<reference evidence="13" key="1">
    <citation type="submission" date="2010-12" db="EMBL/GenBank/DDBJ databases">
        <title>The genome sequence of Filifactor alocis strain ATCC 35896.</title>
        <authorList>
            <consortium name="The Broad Institute Genome Sequencing Platform"/>
            <person name="Ward D."/>
            <person name="Earl A."/>
            <person name="Feldgarden M."/>
            <person name="Young S.K."/>
            <person name="Gargeya S."/>
            <person name="Zeng Q."/>
            <person name="Alvarado L."/>
            <person name="Berlin A."/>
            <person name="Bochicchio J."/>
            <person name="Chapman S.B."/>
            <person name="Chen Z."/>
            <person name="Freedman E."/>
            <person name="Gellesch M."/>
            <person name="Goldberg J."/>
            <person name="Griggs A."/>
            <person name="Gujja S."/>
            <person name="Heilman E."/>
            <person name="Heiman D."/>
            <person name="Howarth C."/>
            <person name="Mehta T."/>
            <person name="Neiman D."/>
            <person name="Pearson M."/>
            <person name="Roberts A."/>
            <person name="Saif S."/>
            <person name="Shea T."/>
            <person name="Shenoy N."/>
            <person name="Sisk P."/>
            <person name="Stolte C."/>
            <person name="Sykes S."/>
            <person name="White J."/>
            <person name="Yandava C."/>
            <person name="Izard J."/>
            <person name="Blanton J.M."/>
            <person name="Baranova O.V."/>
            <person name="Tanner A.C."/>
            <person name="Dewhirst F.E."/>
            <person name="Haas B."/>
            <person name="Nusbaum C."/>
            <person name="Birren B."/>
        </authorList>
    </citation>
    <scope>NUCLEOTIDE SEQUENCE [LARGE SCALE GENOMIC DNA]</scope>
    <source>
        <strain evidence="13">ATCC 35896 / D40 B5</strain>
    </source>
</reference>
<evidence type="ECO:0000256" key="10">
    <source>
        <dbReference type="ARBA" id="ARBA00049244"/>
    </source>
</evidence>
<keyword evidence="7" id="KW-0235">DNA replication</keyword>
<name>D6GS29_FILAD</name>
<evidence type="ECO:0000256" key="6">
    <source>
        <dbReference type="ARBA" id="ARBA00022695"/>
    </source>
</evidence>
<dbReference type="SMART" id="SM00481">
    <property type="entry name" value="POLIIIAc"/>
    <property type="match status" value="1"/>
</dbReference>
<dbReference type="SUPFAM" id="SSF160975">
    <property type="entry name" value="AF1531-like"/>
    <property type="match status" value="1"/>
</dbReference>
<dbReference type="Pfam" id="PF07733">
    <property type="entry name" value="DNA_pol3_alpha"/>
    <property type="match status" value="1"/>
</dbReference>
<gene>
    <name evidence="12" type="primary">dnaE</name>
    <name evidence="12" type="ordered locus">HMPREF0389_00385</name>
</gene>
<dbReference type="Pfam" id="PF14579">
    <property type="entry name" value="HHH_6"/>
    <property type="match status" value="1"/>
</dbReference>
<comment type="subcellular location">
    <subcellularLocation>
        <location evidence="1">Cytoplasm</location>
    </subcellularLocation>
</comment>
<dbReference type="InterPro" id="IPR011708">
    <property type="entry name" value="DNA_pol3_alpha_NTPase_dom"/>
</dbReference>
<dbReference type="GO" id="GO:0003887">
    <property type="term" value="F:DNA-directed DNA polymerase activity"/>
    <property type="evidence" value="ECO:0007669"/>
    <property type="project" value="UniProtKB-KW"/>
</dbReference>
<organism evidence="12 13">
    <name type="scientific">Filifactor alocis (strain ATCC 35896 / CCUG 47790 / D40 B5)</name>
    <name type="common">Fusobacterium alocis</name>
    <dbReference type="NCBI Taxonomy" id="546269"/>
    <lineage>
        <taxon>Bacteria</taxon>
        <taxon>Bacillati</taxon>
        <taxon>Bacillota</taxon>
        <taxon>Clostridia</taxon>
        <taxon>Peptostreptococcales</taxon>
        <taxon>Filifactoraceae</taxon>
        <taxon>Filifactor</taxon>
    </lineage>
</organism>
<comment type="function">
    <text evidence="9">DNA polymerase III is a complex, multichain enzyme responsible for most of the replicative synthesis in bacteria. This DNA polymerase also exhibits 3' to 5' exonuclease activity. The alpha chain is the DNA polymerase.</text>
</comment>
<dbReference type="InterPro" id="IPR003141">
    <property type="entry name" value="Pol/His_phosphatase_N"/>
</dbReference>
<keyword evidence="8" id="KW-0239">DNA-directed DNA polymerase</keyword>
<dbReference type="OrthoDB" id="9803237at2"/>
<dbReference type="Gene3D" id="1.10.150.870">
    <property type="match status" value="1"/>
</dbReference>
<dbReference type="RefSeq" id="WP_014261923.1">
    <property type="nucleotide sequence ID" value="NC_016630.1"/>
</dbReference>
<dbReference type="NCBIfam" id="NF005298">
    <property type="entry name" value="PRK06826.1"/>
    <property type="match status" value="1"/>
</dbReference>
<accession>D6GS29</accession>
<dbReference type="Gene3D" id="3.20.20.140">
    <property type="entry name" value="Metal-dependent hydrolases"/>
    <property type="match status" value="1"/>
</dbReference>
<dbReference type="EC" id="2.7.7.7" evidence="3"/>
<dbReference type="InterPro" id="IPR016195">
    <property type="entry name" value="Pol/histidinol_Pase-like"/>
</dbReference>
<keyword evidence="5 12" id="KW-0808">Transferase</keyword>
<dbReference type="NCBIfam" id="NF004226">
    <property type="entry name" value="PRK05673.1"/>
    <property type="match status" value="1"/>
</dbReference>
<comment type="similarity">
    <text evidence="2">Belongs to the DNA polymerase type-C family. DnaE subfamily.</text>
</comment>
<evidence type="ECO:0000256" key="8">
    <source>
        <dbReference type="ARBA" id="ARBA00022932"/>
    </source>
</evidence>
<dbReference type="Proteomes" id="UP000007468">
    <property type="component" value="Chromosome"/>
</dbReference>
<evidence type="ECO:0000256" key="1">
    <source>
        <dbReference type="ARBA" id="ARBA00004496"/>
    </source>
</evidence>
<keyword evidence="6 12" id="KW-0548">Nucleotidyltransferase</keyword>
<evidence type="ECO:0000256" key="9">
    <source>
        <dbReference type="ARBA" id="ARBA00025611"/>
    </source>
</evidence>
<evidence type="ECO:0000313" key="12">
    <source>
        <dbReference type="EMBL" id="EFE28470.1"/>
    </source>
</evidence>
<dbReference type="GO" id="GO:0003676">
    <property type="term" value="F:nucleic acid binding"/>
    <property type="evidence" value="ECO:0007669"/>
    <property type="project" value="InterPro"/>
</dbReference>
<dbReference type="CDD" id="cd12113">
    <property type="entry name" value="PHP_PolIIIA_DnaE3"/>
    <property type="match status" value="1"/>
</dbReference>
<dbReference type="GO" id="GO:0006260">
    <property type="term" value="P:DNA replication"/>
    <property type="evidence" value="ECO:0007669"/>
    <property type="project" value="UniProtKB-KW"/>
</dbReference>